<keyword evidence="4" id="KW-0808">Transferase</keyword>
<dbReference type="InterPro" id="IPR011055">
    <property type="entry name" value="Dup_hybrid_motif"/>
</dbReference>
<dbReference type="SUPFAM" id="SSF51261">
    <property type="entry name" value="Duplicated hybrid motif"/>
    <property type="match status" value="1"/>
</dbReference>
<dbReference type="GO" id="GO:0005737">
    <property type="term" value="C:cytoplasm"/>
    <property type="evidence" value="ECO:0007669"/>
    <property type="project" value="UniProtKB-SubCell"/>
</dbReference>
<evidence type="ECO:0000256" key="8">
    <source>
        <dbReference type="ARBA" id="ARBA00042296"/>
    </source>
</evidence>
<feature type="domain" description="PTS EIIA type-1" evidence="11">
    <location>
        <begin position="22"/>
        <end position="125"/>
    </location>
</feature>
<dbReference type="Gene3D" id="2.70.70.10">
    <property type="entry name" value="Glucose Permease (Domain IIA)"/>
    <property type="match status" value="1"/>
</dbReference>
<evidence type="ECO:0000256" key="2">
    <source>
        <dbReference type="ARBA" id="ARBA00022448"/>
    </source>
</evidence>
<protein>
    <recommendedName>
        <fullName evidence="7">PTS system glucose-specific EIIA component</fullName>
    </recommendedName>
    <alternativeName>
        <fullName evidence="10">EIIA-Glc</fullName>
    </alternativeName>
    <alternativeName>
        <fullName evidence="9">EIII-Glc</fullName>
    </alternativeName>
    <alternativeName>
        <fullName evidence="8">Glucose-specific phosphotransferase enzyme IIA component</fullName>
    </alternativeName>
</protein>
<accession>A0A9D2AZN0</accession>
<evidence type="ECO:0000256" key="9">
    <source>
        <dbReference type="ARBA" id="ARBA00042526"/>
    </source>
</evidence>
<dbReference type="AlphaFoldDB" id="A0A9D2AZN0"/>
<comment type="subcellular location">
    <subcellularLocation>
        <location evidence="1">Cytoplasm</location>
    </subcellularLocation>
</comment>
<name>A0A9D2AZN0_9GAMM</name>
<gene>
    <name evidence="12" type="ORF">H9850_01390</name>
</gene>
<sequence>MKREYIAIPIEGTLVKLEEVPESTFASGTLGAGFAIKFTGKQLMSPISGTVIATFPTGHAFIVRREDGLELMIHVGINSAKKPEAFRAQVKKYQQVTQGQVLTLVDPKMFPEGVNYCPVVFSLPEIEVILAKEGQQVTPMQEDAVRIAY</sequence>
<keyword evidence="5" id="KW-0598">Phosphotransferase system</keyword>
<proteinExistence type="predicted"/>
<evidence type="ECO:0000256" key="5">
    <source>
        <dbReference type="ARBA" id="ARBA00022683"/>
    </source>
</evidence>
<evidence type="ECO:0000256" key="6">
    <source>
        <dbReference type="ARBA" id="ARBA00022777"/>
    </source>
</evidence>
<keyword evidence="6" id="KW-0418">Kinase</keyword>
<dbReference type="PANTHER" id="PTHR45008:SF1">
    <property type="entry name" value="PTS SYSTEM GLUCOSE-SPECIFIC EIIA COMPONENT"/>
    <property type="match status" value="1"/>
</dbReference>
<keyword evidence="3 12" id="KW-0762">Sugar transport</keyword>
<keyword evidence="2" id="KW-0813">Transport</keyword>
<dbReference type="EMBL" id="DXEV01000030">
    <property type="protein sequence ID" value="HIX56107.1"/>
    <property type="molecule type" value="Genomic_DNA"/>
</dbReference>
<reference evidence="12" key="2">
    <citation type="submission" date="2021-04" db="EMBL/GenBank/DDBJ databases">
        <authorList>
            <person name="Gilroy R."/>
        </authorList>
    </citation>
    <scope>NUCLEOTIDE SEQUENCE</scope>
    <source>
        <strain evidence="12">USASDec5-558</strain>
    </source>
</reference>
<comment type="caution">
    <text evidence="12">The sequence shown here is derived from an EMBL/GenBank/DDBJ whole genome shotgun (WGS) entry which is preliminary data.</text>
</comment>
<dbReference type="GO" id="GO:0016301">
    <property type="term" value="F:kinase activity"/>
    <property type="evidence" value="ECO:0007669"/>
    <property type="project" value="UniProtKB-KW"/>
</dbReference>
<dbReference type="PANTHER" id="PTHR45008">
    <property type="entry name" value="PTS SYSTEM GLUCOSE-SPECIFIC EIIA COMPONENT"/>
    <property type="match status" value="1"/>
</dbReference>
<dbReference type="Pfam" id="PF00358">
    <property type="entry name" value="PTS_EIIA_1"/>
    <property type="match status" value="1"/>
</dbReference>
<dbReference type="InterPro" id="IPR050890">
    <property type="entry name" value="PTS_EIIA_component"/>
</dbReference>
<evidence type="ECO:0000313" key="12">
    <source>
        <dbReference type="EMBL" id="HIX56107.1"/>
    </source>
</evidence>
<organism evidence="12 13">
    <name type="scientific">Candidatus Anaerobiospirillum pullistercoris</name>
    <dbReference type="NCBI Taxonomy" id="2838452"/>
    <lineage>
        <taxon>Bacteria</taxon>
        <taxon>Pseudomonadati</taxon>
        <taxon>Pseudomonadota</taxon>
        <taxon>Gammaproteobacteria</taxon>
        <taxon>Aeromonadales</taxon>
        <taxon>Succinivibrionaceae</taxon>
        <taxon>Anaerobiospirillum</taxon>
    </lineage>
</organism>
<evidence type="ECO:0000256" key="3">
    <source>
        <dbReference type="ARBA" id="ARBA00022597"/>
    </source>
</evidence>
<dbReference type="InterPro" id="IPR001127">
    <property type="entry name" value="PTS_EIIA_1_perm"/>
</dbReference>
<evidence type="ECO:0000256" key="4">
    <source>
        <dbReference type="ARBA" id="ARBA00022679"/>
    </source>
</evidence>
<dbReference type="GO" id="GO:0009401">
    <property type="term" value="P:phosphoenolpyruvate-dependent sugar phosphotransferase system"/>
    <property type="evidence" value="ECO:0007669"/>
    <property type="project" value="UniProtKB-KW"/>
</dbReference>
<evidence type="ECO:0000313" key="13">
    <source>
        <dbReference type="Proteomes" id="UP000886829"/>
    </source>
</evidence>
<dbReference type="Proteomes" id="UP000886829">
    <property type="component" value="Unassembled WGS sequence"/>
</dbReference>
<evidence type="ECO:0000259" key="11">
    <source>
        <dbReference type="PROSITE" id="PS51093"/>
    </source>
</evidence>
<dbReference type="PROSITE" id="PS51093">
    <property type="entry name" value="PTS_EIIA_TYPE_1"/>
    <property type="match status" value="1"/>
</dbReference>
<evidence type="ECO:0000256" key="10">
    <source>
        <dbReference type="ARBA" id="ARBA00042873"/>
    </source>
</evidence>
<reference evidence="12" key="1">
    <citation type="journal article" date="2021" name="PeerJ">
        <title>Extensive microbial diversity within the chicken gut microbiome revealed by metagenomics and culture.</title>
        <authorList>
            <person name="Gilroy R."/>
            <person name="Ravi A."/>
            <person name="Getino M."/>
            <person name="Pursley I."/>
            <person name="Horton D.L."/>
            <person name="Alikhan N.F."/>
            <person name="Baker D."/>
            <person name="Gharbi K."/>
            <person name="Hall N."/>
            <person name="Watson M."/>
            <person name="Adriaenssens E.M."/>
            <person name="Foster-Nyarko E."/>
            <person name="Jarju S."/>
            <person name="Secka A."/>
            <person name="Antonio M."/>
            <person name="Oren A."/>
            <person name="Chaudhuri R.R."/>
            <person name="La Ragione R."/>
            <person name="Hildebrand F."/>
            <person name="Pallen M.J."/>
        </authorList>
    </citation>
    <scope>NUCLEOTIDE SEQUENCE</scope>
    <source>
        <strain evidence="12">USASDec5-558</strain>
    </source>
</reference>
<evidence type="ECO:0000256" key="1">
    <source>
        <dbReference type="ARBA" id="ARBA00004496"/>
    </source>
</evidence>
<evidence type="ECO:0000256" key="7">
    <source>
        <dbReference type="ARBA" id="ARBA00039163"/>
    </source>
</evidence>